<feature type="compositionally biased region" description="Basic residues" evidence="1">
    <location>
        <begin position="1"/>
        <end position="17"/>
    </location>
</feature>
<dbReference type="SUPFAM" id="SSF88697">
    <property type="entry name" value="PUA domain-like"/>
    <property type="match status" value="1"/>
</dbReference>
<accession>G9N162</accession>
<evidence type="ECO:0000256" key="1">
    <source>
        <dbReference type="SAM" id="MobiDB-lite"/>
    </source>
</evidence>
<dbReference type="VEuPathDB" id="FungiDB:TRIVIDRAFT_67913"/>
<keyword evidence="3" id="KW-1185">Reference proteome</keyword>
<proteinExistence type="predicted"/>
<comment type="caution">
    <text evidence="2">The sequence shown here is derived from an EMBL/GenBank/DDBJ whole genome shotgun (WGS) entry which is preliminary data.</text>
</comment>
<dbReference type="OMA" id="RKKNHEY"/>
<dbReference type="EMBL" id="ABDF02000083">
    <property type="protein sequence ID" value="EHK19495.1"/>
    <property type="molecule type" value="Genomic_DNA"/>
</dbReference>
<feature type="region of interest" description="Disordered" evidence="1">
    <location>
        <begin position="1"/>
        <end position="40"/>
    </location>
</feature>
<sequence>MAPARRPQRTSQRKPNKSKSSVRESTKRQASAQPDDSRVETDVLLAIQPIHLSNIVHRHKNHEYRKYRLRDGVERLWLYETQGSREDKGRSAITHIATIPSIVRHTPGTVPEDPFGIGNAEFNAGQKQSKYGYSILELYELIRPITLEEMKQTWRMGAPMGWCYLKEGMWNDRWGDEEGRSDRVKRIF</sequence>
<dbReference type="GeneID" id="25797013"/>
<dbReference type="InParanoid" id="G9N162"/>
<dbReference type="Proteomes" id="UP000007115">
    <property type="component" value="Unassembled WGS sequence"/>
</dbReference>
<dbReference type="RefSeq" id="XP_013953695.1">
    <property type="nucleotide sequence ID" value="XM_014098220.1"/>
</dbReference>
<protein>
    <submittedName>
        <fullName evidence="2">Uncharacterized protein</fullName>
    </submittedName>
</protein>
<evidence type="ECO:0000313" key="2">
    <source>
        <dbReference type="EMBL" id="EHK19495.1"/>
    </source>
</evidence>
<dbReference type="HOGENOM" id="CLU_103806_1_0_1"/>
<reference evidence="2 3" key="1">
    <citation type="journal article" date="2011" name="Genome Biol.">
        <title>Comparative genome sequence analysis underscores mycoparasitism as the ancestral life style of Trichoderma.</title>
        <authorList>
            <person name="Kubicek C.P."/>
            <person name="Herrera-Estrella A."/>
            <person name="Seidl-Seiboth V."/>
            <person name="Martinez D.A."/>
            <person name="Druzhinina I.S."/>
            <person name="Thon M."/>
            <person name="Zeilinger S."/>
            <person name="Casas-Flores S."/>
            <person name="Horwitz B.A."/>
            <person name="Mukherjee P.K."/>
            <person name="Mukherjee M."/>
            <person name="Kredics L."/>
            <person name="Alcaraz L.D."/>
            <person name="Aerts A."/>
            <person name="Antal Z."/>
            <person name="Atanasova L."/>
            <person name="Cervantes-Badillo M.G."/>
            <person name="Challacombe J."/>
            <person name="Chertkov O."/>
            <person name="McCluskey K."/>
            <person name="Coulpier F."/>
            <person name="Deshpande N."/>
            <person name="von Doehren H."/>
            <person name="Ebbole D.J."/>
            <person name="Esquivel-Naranjo E.U."/>
            <person name="Fekete E."/>
            <person name="Flipphi M."/>
            <person name="Glaser F."/>
            <person name="Gomez-Rodriguez E.Y."/>
            <person name="Gruber S."/>
            <person name="Han C."/>
            <person name="Henrissat B."/>
            <person name="Hermosa R."/>
            <person name="Hernandez-Onate M."/>
            <person name="Karaffa L."/>
            <person name="Kosti I."/>
            <person name="Le Crom S."/>
            <person name="Lindquist E."/>
            <person name="Lucas S."/>
            <person name="Luebeck M."/>
            <person name="Luebeck P.S."/>
            <person name="Margeot A."/>
            <person name="Metz B."/>
            <person name="Misra M."/>
            <person name="Nevalainen H."/>
            <person name="Omann M."/>
            <person name="Packer N."/>
            <person name="Perrone G."/>
            <person name="Uresti-Rivera E.E."/>
            <person name="Salamov A."/>
            <person name="Schmoll M."/>
            <person name="Seiboth B."/>
            <person name="Shapiro H."/>
            <person name="Sukno S."/>
            <person name="Tamayo-Ramos J.A."/>
            <person name="Tisch D."/>
            <person name="Wiest A."/>
            <person name="Wilkinson H.H."/>
            <person name="Zhang M."/>
            <person name="Coutinho P.M."/>
            <person name="Kenerley C.M."/>
            <person name="Monte E."/>
            <person name="Baker S.E."/>
            <person name="Grigoriev I.V."/>
        </authorList>
    </citation>
    <scope>NUCLEOTIDE SEQUENCE [LARGE SCALE GENOMIC DNA]</scope>
    <source>
        <strain evidence="3">Gv29-8 / FGSC 10586</strain>
    </source>
</reference>
<evidence type="ECO:0000313" key="3">
    <source>
        <dbReference type="Proteomes" id="UP000007115"/>
    </source>
</evidence>
<organism evidence="2 3">
    <name type="scientific">Hypocrea virens (strain Gv29-8 / FGSC 10586)</name>
    <name type="common">Gliocladium virens</name>
    <name type="synonym">Trichoderma virens</name>
    <dbReference type="NCBI Taxonomy" id="413071"/>
    <lineage>
        <taxon>Eukaryota</taxon>
        <taxon>Fungi</taxon>
        <taxon>Dikarya</taxon>
        <taxon>Ascomycota</taxon>
        <taxon>Pezizomycotina</taxon>
        <taxon>Sordariomycetes</taxon>
        <taxon>Hypocreomycetidae</taxon>
        <taxon>Hypocreales</taxon>
        <taxon>Hypocreaceae</taxon>
        <taxon>Trichoderma</taxon>
    </lineage>
</organism>
<dbReference type="InterPro" id="IPR015947">
    <property type="entry name" value="PUA-like_sf"/>
</dbReference>
<dbReference type="OrthoDB" id="2149705at2759"/>
<gene>
    <name evidence="2" type="ORF">TRIVIDRAFT_67913</name>
</gene>
<dbReference type="AlphaFoldDB" id="G9N162"/>
<dbReference type="eggNOG" id="ENOG502SPYW">
    <property type="taxonomic scope" value="Eukaryota"/>
</dbReference>
<name>G9N162_HYPVG</name>